<dbReference type="PATRIC" id="fig|1423738.3.peg.931"/>
<dbReference type="PANTHER" id="PTHR42879:SF2">
    <property type="entry name" value="3-OXOACYL-[ACYL-CARRIER-PROTEIN] REDUCTASE FABG"/>
    <property type="match status" value="1"/>
</dbReference>
<dbReference type="PRINTS" id="PR00081">
    <property type="entry name" value="GDHRDH"/>
</dbReference>
<sequence>MSKRVAFITGSATGLGVQMAHKLTQAGYQLALNYRHSQTAALQLQQDLAQRYQVNARLYQGDVSQQADVVRMIEQIKLDFGHLDILILNAGPFIHDKLKLVDHTPTQWHDMMSANLDSFFYLVKATVPMMEKQNWGRIIALGFDQIDQVSGWQYRGAYAAAKTGVAAAIRTLALEEKDYQITANMVCPGDIKADLKEADIEQARKLAPNQTKRKAAGEDVARVIAFLCAEDSDYLTGNIINLAGGENIIHRHD</sequence>
<dbReference type="SUPFAM" id="SSF51735">
    <property type="entry name" value="NAD(P)-binding Rossmann-fold domains"/>
    <property type="match status" value="1"/>
</dbReference>
<dbReference type="Gene3D" id="3.40.50.720">
    <property type="entry name" value="NAD(P)-binding Rossmann-like Domain"/>
    <property type="match status" value="1"/>
</dbReference>
<reference evidence="2 3" key="1">
    <citation type="journal article" date="2015" name="Genome Announc.">
        <title>Expanding the biotechnology potential of lactobacilli through comparative genomics of 213 strains and associated genera.</title>
        <authorList>
            <person name="Sun Z."/>
            <person name="Harris H.M."/>
            <person name="McCann A."/>
            <person name="Guo C."/>
            <person name="Argimon S."/>
            <person name="Zhang W."/>
            <person name="Yang X."/>
            <person name="Jeffery I.B."/>
            <person name="Cooney J.C."/>
            <person name="Kagawa T.F."/>
            <person name="Liu W."/>
            <person name="Song Y."/>
            <person name="Salvetti E."/>
            <person name="Wrobel A."/>
            <person name="Rasinkangas P."/>
            <person name="Parkhill J."/>
            <person name="Rea M.C."/>
            <person name="O'Sullivan O."/>
            <person name="Ritari J."/>
            <person name="Douillard F.P."/>
            <person name="Paul Ross R."/>
            <person name="Yang R."/>
            <person name="Briner A.E."/>
            <person name="Felis G.E."/>
            <person name="de Vos W.M."/>
            <person name="Barrangou R."/>
            <person name="Klaenhammer T.R."/>
            <person name="Caufield P.W."/>
            <person name="Cui Y."/>
            <person name="Zhang H."/>
            <person name="O'Toole P.W."/>
        </authorList>
    </citation>
    <scope>NUCLEOTIDE SEQUENCE [LARGE SCALE GENOMIC DNA]</scope>
    <source>
        <strain evidence="2 3">DSM 20335</strain>
    </source>
</reference>
<organism evidence="2 3">
    <name type="scientific">Lapidilactobacillus dextrinicus DSM 20335</name>
    <dbReference type="NCBI Taxonomy" id="1423738"/>
    <lineage>
        <taxon>Bacteria</taxon>
        <taxon>Bacillati</taxon>
        <taxon>Bacillota</taxon>
        <taxon>Bacilli</taxon>
        <taxon>Lactobacillales</taxon>
        <taxon>Lactobacillaceae</taxon>
        <taxon>Lapidilactobacillus</taxon>
    </lineage>
</organism>
<dbReference type="RefSeq" id="WP_057757456.1">
    <property type="nucleotide sequence ID" value="NZ_AYYK01000018.1"/>
</dbReference>
<protein>
    <submittedName>
        <fullName evidence="2">3-ketoacyl-(Acyl-carrier-protein) reductase</fullName>
    </submittedName>
</protein>
<comment type="caution">
    <text evidence="2">The sequence shown here is derived from an EMBL/GenBank/DDBJ whole genome shotgun (WGS) entry which is preliminary data.</text>
</comment>
<dbReference type="PANTHER" id="PTHR42879">
    <property type="entry name" value="3-OXOACYL-(ACYL-CARRIER-PROTEIN) REDUCTASE"/>
    <property type="match status" value="1"/>
</dbReference>
<dbReference type="InterPro" id="IPR002347">
    <property type="entry name" value="SDR_fam"/>
</dbReference>
<proteinExistence type="inferred from homology"/>
<evidence type="ECO:0000313" key="2">
    <source>
        <dbReference type="EMBL" id="KRM78389.1"/>
    </source>
</evidence>
<dbReference type="OrthoDB" id="9803333at2"/>
<dbReference type="InterPro" id="IPR050259">
    <property type="entry name" value="SDR"/>
</dbReference>
<dbReference type="InterPro" id="IPR036291">
    <property type="entry name" value="NAD(P)-bd_dom_sf"/>
</dbReference>
<name>A0A0R2BHX1_9LACO</name>
<gene>
    <name evidence="2" type="ORF">FC84_GL000922</name>
</gene>
<dbReference type="Proteomes" id="UP000051813">
    <property type="component" value="Unassembled WGS sequence"/>
</dbReference>
<keyword evidence="3" id="KW-1185">Reference proteome</keyword>
<dbReference type="STRING" id="1423738.FC84_GL000922"/>
<dbReference type="AlphaFoldDB" id="A0A0R2BHX1"/>
<dbReference type="Pfam" id="PF13561">
    <property type="entry name" value="adh_short_C2"/>
    <property type="match status" value="1"/>
</dbReference>
<dbReference type="EMBL" id="AYYK01000018">
    <property type="protein sequence ID" value="KRM78389.1"/>
    <property type="molecule type" value="Genomic_DNA"/>
</dbReference>
<comment type="similarity">
    <text evidence="1">Belongs to the short-chain dehydrogenases/reductases (SDR) family.</text>
</comment>
<dbReference type="CDD" id="cd05233">
    <property type="entry name" value="SDR_c"/>
    <property type="match status" value="1"/>
</dbReference>
<evidence type="ECO:0000313" key="3">
    <source>
        <dbReference type="Proteomes" id="UP000051813"/>
    </source>
</evidence>
<accession>A0A0R2BHX1</accession>
<evidence type="ECO:0000256" key="1">
    <source>
        <dbReference type="ARBA" id="ARBA00006484"/>
    </source>
</evidence>